<gene>
    <name evidence="8" type="primary">TBLA0E00260</name>
    <name evidence="8" type="ORF">TBLA_0E00260</name>
</gene>
<organism evidence="8 9">
    <name type="scientific">Henningerozyma blattae (strain ATCC 34711 / CBS 6284 / DSM 70876 / NBRC 10599 / NRRL Y-10934 / UCD 77-7)</name>
    <name type="common">Yeast</name>
    <name type="synonym">Tetrapisispora blattae</name>
    <dbReference type="NCBI Taxonomy" id="1071380"/>
    <lineage>
        <taxon>Eukaryota</taxon>
        <taxon>Fungi</taxon>
        <taxon>Dikarya</taxon>
        <taxon>Ascomycota</taxon>
        <taxon>Saccharomycotina</taxon>
        <taxon>Saccharomycetes</taxon>
        <taxon>Saccharomycetales</taxon>
        <taxon>Saccharomycetaceae</taxon>
        <taxon>Henningerozyma</taxon>
    </lineage>
</organism>
<dbReference type="Proteomes" id="UP000002866">
    <property type="component" value="Chromosome 5"/>
</dbReference>
<comment type="subunit">
    <text evidence="6">Heterotrimer.</text>
</comment>
<comment type="similarity">
    <text evidence="6">Belongs to the NFYA/HAP2 subunit family.</text>
</comment>
<dbReference type="HOGENOM" id="CLU_1455321_0_0_1"/>
<evidence type="ECO:0000256" key="5">
    <source>
        <dbReference type="ARBA" id="ARBA00023242"/>
    </source>
</evidence>
<dbReference type="OrthoDB" id="1097733at2759"/>
<comment type="subcellular location">
    <subcellularLocation>
        <location evidence="1 6">Nucleus</location>
    </subcellularLocation>
</comment>
<dbReference type="InParanoid" id="I2H3Y6"/>
<dbReference type="GO" id="GO:0003700">
    <property type="term" value="F:DNA-binding transcription factor activity"/>
    <property type="evidence" value="ECO:0007669"/>
    <property type="project" value="UniProtKB-UniRule"/>
</dbReference>
<dbReference type="GO" id="GO:0003677">
    <property type="term" value="F:DNA binding"/>
    <property type="evidence" value="ECO:0007669"/>
    <property type="project" value="UniProtKB-KW"/>
</dbReference>
<accession>I2H3Y6</accession>
<sequence length="186" mass="20384">MSHDAFLLDQLRLAAFAPPAFAYPPSIPPHVSSHVPSHVPSHMVGQAPPPHVSGNASSMTHSLSQVSSQSTVQASQASQPAQTAAQPGTGSPQVSGSTSAPAHPLYVNARQYHRILKRRRARLLLENRLRTLRAQARTEIPIPGDKKPYLHESRHKHAMRRPRGEGGRFLTHKELELLKQKQNGLP</sequence>
<dbReference type="KEGG" id="tbl:TBLA_0E00260"/>
<evidence type="ECO:0000256" key="6">
    <source>
        <dbReference type="RuleBase" id="RU367155"/>
    </source>
</evidence>
<keyword evidence="3 6" id="KW-0238">DNA-binding</keyword>
<protein>
    <recommendedName>
        <fullName evidence="6">Transcriptional activator HAP2</fullName>
    </recommendedName>
</protein>
<evidence type="ECO:0000256" key="7">
    <source>
        <dbReference type="SAM" id="MobiDB-lite"/>
    </source>
</evidence>
<dbReference type="SMART" id="SM00521">
    <property type="entry name" value="CBF"/>
    <property type="match status" value="1"/>
</dbReference>
<feature type="compositionally biased region" description="Polar residues" evidence="7">
    <location>
        <begin position="88"/>
        <end position="100"/>
    </location>
</feature>
<dbReference type="GeneID" id="14496216"/>
<dbReference type="GO" id="GO:0005634">
    <property type="term" value="C:nucleus"/>
    <property type="evidence" value="ECO:0007669"/>
    <property type="project" value="UniProtKB-SubCell"/>
</dbReference>
<feature type="compositionally biased region" description="Low complexity" evidence="7">
    <location>
        <begin position="64"/>
        <end position="87"/>
    </location>
</feature>
<keyword evidence="9" id="KW-1185">Reference proteome</keyword>
<dbReference type="Gene3D" id="6.10.250.2430">
    <property type="match status" value="1"/>
</dbReference>
<keyword evidence="5 6" id="KW-0539">Nucleus</keyword>
<name>I2H3Y6_HENB6</name>
<evidence type="ECO:0000256" key="2">
    <source>
        <dbReference type="ARBA" id="ARBA00023015"/>
    </source>
</evidence>
<evidence type="ECO:0000256" key="4">
    <source>
        <dbReference type="ARBA" id="ARBA00023163"/>
    </source>
</evidence>
<evidence type="ECO:0000256" key="3">
    <source>
        <dbReference type="ARBA" id="ARBA00023125"/>
    </source>
</evidence>
<comment type="function">
    <text evidence="6">Component of the sequence-specific heterotrimeric transcription factor (NF-Y) which specifically recognizes a 5'-CCAAT-3' box motif found in the promoters of its target genes.</text>
</comment>
<feature type="region of interest" description="Disordered" evidence="7">
    <location>
        <begin position="31"/>
        <end position="102"/>
    </location>
</feature>
<dbReference type="EMBL" id="HE806320">
    <property type="protein sequence ID" value="CCH61088.1"/>
    <property type="molecule type" value="Genomic_DNA"/>
</dbReference>
<feature type="region of interest" description="Disordered" evidence="7">
    <location>
        <begin position="142"/>
        <end position="186"/>
    </location>
</feature>
<keyword evidence="4 6" id="KW-0804">Transcription</keyword>
<dbReference type="InterPro" id="IPR001289">
    <property type="entry name" value="NFYA"/>
</dbReference>
<evidence type="ECO:0000313" key="8">
    <source>
        <dbReference type="EMBL" id="CCH61088.1"/>
    </source>
</evidence>
<dbReference type="PANTHER" id="PTHR12632">
    <property type="entry name" value="TRANSCRIPTION FACTOR NF-Y ALPHA-RELATED"/>
    <property type="match status" value="1"/>
</dbReference>
<dbReference type="STRING" id="1071380.I2H3Y6"/>
<dbReference type="PROSITE" id="PS51152">
    <property type="entry name" value="NFYA_HAP2_2"/>
    <property type="match status" value="1"/>
</dbReference>
<feature type="compositionally biased region" description="Polar residues" evidence="7">
    <location>
        <begin position="54"/>
        <end position="63"/>
    </location>
</feature>
<proteinExistence type="inferred from homology"/>
<keyword evidence="2 6" id="KW-0805">Transcription regulation</keyword>
<feature type="compositionally biased region" description="Basic and acidic residues" evidence="7">
    <location>
        <begin position="162"/>
        <end position="179"/>
    </location>
</feature>
<dbReference type="eggNOG" id="KOG1561">
    <property type="taxonomic scope" value="Eukaryota"/>
</dbReference>
<evidence type="ECO:0000256" key="1">
    <source>
        <dbReference type="ARBA" id="ARBA00004123"/>
    </source>
</evidence>
<dbReference type="AlphaFoldDB" id="I2H3Y6"/>
<reference evidence="8 9" key="1">
    <citation type="journal article" date="2011" name="Proc. Natl. Acad. Sci. U.S.A.">
        <title>Evolutionary erosion of yeast sex chromosomes by mating-type switching accidents.</title>
        <authorList>
            <person name="Gordon J.L."/>
            <person name="Armisen D."/>
            <person name="Proux-Wera E."/>
            <person name="Oheigeartaigh S.S."/>
            <person name="Byrne K.P."/>
            <person name="Wolfe K.H."/>
        </authorList>
    </citation>
    <scope>NUCLEOTIDE SEQUENCE [LARGE SCALE GENOMIC DNA]</scope>
    <source>
        <strain evidence="9">ATCC 34711 / CBS 6284 / DSM 70876 / NBRC 10599 / NRRL Y-10934 / UCD 77-7</strain>
    </source>
</reference>
<evidence type="ECO:0000313" key="9">
    <source>
        <dbReference type="Proteomes" id="UP000002866"/>
    </source>
</evidence>
<dbReference type="Pfam" id="PF02045">
    <property type="entry name" value="CBFB_NFYA"/>
    <property type="match status" value="1"/>
</dbReference>
<dbReference type="RefSeq" id="XP_004180607.1">
    <property type="nucleotide sequence ID" value="XM_004180559.1"/>
</dbReference>
<feature type="compositionally biased region" description="Low complexity" evidence="7">
    <location>
        <begin position="31"/>
        <end position="44"/>
    </location>
</feature>